<evidence type="ECO:0008006" key="3">
    <source>
        <dbReference type="Google" id="ProtNLM"/>
    </source>
</evidence>
<dbReference type="VEuPathDB" id="FungiDB:UREG_04567"/>
<dbReference type="KEGG" id="ure:UREG_04567"/>
<evidence type="ECO:0000313" key="1">
    <source>
        <dbReference type="EMBL" id="EEP79721.1"/>
    </source>
</evidence>
<protein>
    <recommendedName>
        <fullName evidence="3">Nuclear pore complex protein Nup85</fullName>
    </recommendedName>
</protein>
<dbReference type="PANTHER" id="PTHR38797:SF4">
    <property type="entry name" value="NUCLEAR PORE COMPLEX PROTEIN NUP85"/>
    <property type="match status" value="1"/>
</dbReference>
<evidence type="ECO:0000313" key="2">
    <source>
        <dbReference type="Proteomes" id="UP000002058"/>
    </source>
</evidence>
<dbReference type="PANTHER" id="PTHR38797">
    <property type="entry name" value="NUCLEAR PORE COMPLEX PROTEIN NUP85-RELATED"/>
    <property type="match status" value="1"/>
</dbReference>
<dbReference type="eggNOG" id="ENOG502SV2P">
    <property type="taxonomic scope" value="Eukaryota"/>
</dbReference>
<organism evidence="1 2">
    <name type="scientific">Uncinocarpus reesii (strain UAMH 1704)</name>
    <dbReference type="NCBI Taxonomy" id="336963"/>
    <lineage>
        <taxon>Eukaryota</taxon>
        <taxon>Fungi</taxon>
        <taxon>Dikarya</taxon>
        <taxon>Ascomycota</taxon>
        <taxon>Pezizomycotina</taxon>
        <taxon>Eurotiomycetes</taxon>
        <taxon>Eurotiomycetidae</taxon>
        <taxon>Onygenales</taxon>
        <taxon>Onygenaceae</taxon>
        <taxon>Uncinocarpus</taxon>
    </lineage>
</organism>
<dbReference type="AlphaFoldDB" id="C4JPS4"/>
<dbReference type="HOGENOM" id="CLU_1081734_0_0_1"/>
<dbReference type="InterPro" id="IPR022085">
    <property type="entry name" value="OpdG"/>
</dbReference>
<dbReference type="OrthoDB" id="3350591at2759"/>
<dbReference type="OMA" id="ATKWINY"/>
<reference evidence="2" key="1">
    <citation type="journal article" date="2009" name="Genome Res.">
        <title>Comparative genomic analyses of the human fungal pathogens Coccidioides and their relatives.</title>
        <authorList>
            <person name="Sharpton T.J."/>
            <person name="Stajich J.E."/>
            <person name="Rounsley S.D."/>
            <person name="Gardner M.J."/>
            <person name="Wortman J.R."/>
            <person name="Jordar V.S."/>
            <person name="Maiti R."/>
            <person name="Kodira C.D."/>
            <person name="Neafsey D.E."/>
            <person name="Zeng Q."/>
            <person name="Hung C.-Y."/>
            <person name="McMahan C."/>
            <person name="Muszewska A."/>
            <person name="Grynberg M."/>
            <person name="Mandel M.A."/>
            <person name="Kellner E.M."/>
            <person name="Barker B.M."/>
            <person name="Galgiani J.N."/>
            <person name="Orbach M.J."/>
            <person name="Kirkland T.N."/>
            <person name="Cole G.T."/>
            <person name="Henn M.R."/>
            <person name="Birren B.W."/>
            <person name="Taylor J.W."/>
        </authorList>
    </citation>
    <scope>NUCLEOTIDE SEQUENCE [LARGE SCALE GENOMIC DNA]</scope>
    <source>
        <strain evidence="2">UAMH 1704</strain>
    </source>
</reference>
<dbReference type="InterPro" id="IPR053204">
    <property type="entry name" value="Oxopyrrolidines_Biosynth-assoc"/>
</dbReference>
<name>C4JPS4_UNCRE</name>
<dbReference type="Proteomes" id="UP000002058">
    <property type="component" value="Unassembled WGS sequence"/>
</dbReference>
<dbReference type="RefSeq" id="XP_002545050.1">
    <property type="nucleotide sequence ID" value="XM_002545004.1"/>
</dbReference>
<gene>
    <name evidence="1" type="ORF">UREG_04567</name>
</gene>
<sequence>MDSQCVSWLSALKQNPQYNQKAVEALQPYIQGTVSASDAARALIDLHDTSVEDLWAILLGLATDIPSASGSIIGLLNAIFNAPNKYQARSLSDNDVETSFSWEWREVHDSLWSDFTSIESTSDPAVQPWINYNIFSAQCVSNGIVGSHWALHHIVEGLEKDLSDPLPPQQEVNMLVAQQYFVHSANYLLQNPPRKADGSYETSWGNYSSHRLSNEGLTKDRWNFWKERWDSARRVESASETLVGGSARALEAMDEAERGMDW</sequence>
<dbReference type="EMBL" id="CH476616">
    <property type="protein sequence ID" value="EEP79721.1"/>
    <property type="molecule type" value="Genomic_DNA"/>
</dbReference>
<dbReference type="InParanoid" id="C4JPS4"/>
<keyword evidence="2" id="KW-1185">Reference proteome</keyword>
<dbReference type="Pfam" id="PF12311">
    <property type="entry name" value="DUF3632"/>
    <property type="match status" value="1"/>
</dbReference>
<dbReference type="GeneID" id="8440765"/>
<proteinExistence type="predicted"/>
<accession>C4JPS4</accession>